<dbReference type="GO" id="GO:0009279">
    <property type="term" value="C:cell outer membrane"/>
    <property type="evidence" value="ECO:0007669"/>
    <property type="project" value="UniProtKB-SubCell"/>
</dbReference>
<evidence type="ECO:0000313" key="10">
    <source>
        <dbReference type="Proteomes" id="UP000806522"/>
    </source>
</evidence>
<dbReference type="Pfam" id="PF14322">
    <property type="entry name" value="SusD-like_3"/>
    <property type="match status" value="1"/>
</dbReference>
<reference evidence="9" key="1">
    <citation type="submission" date="2019-04" db="EMBL/GenBank/DDBJ databases">
        <title>Evolution of Biomass-Degrading Anaerobic Consortia Revealed by Metagenomics.</title>
        <authorList>
            <person name="Peng X."/>
        </authorList>
    </citation>
    <scope>NUCLEOTIDE SEQUENCE</scope>
    <source>
        <strain evidence="9">SIG140</strain>
    </source>
</reference>
<keyword evidence="5" id="KW-0998">Cell outer membrane</keyword>
<dbReference type="EMBL" id="SUYC01000004">
    <property type="protein sequence ID" value="MBE6270177.1"/>
    <property type="molecule type" value="Genomic_DNA"/>
</dbReference>
<protein>
    <submittedName>
        <fullName evidence="9">RagB/SusD family nutrient uptake outer membrane protein</fullName>
    </submittedName>
</protein>
<evidence type="ECO:0000256" key="6">
    <source>
        <dbReference type="SAM" id="SignalP"/>
    </source>
</evidence>
<gene>
    <name evidence="9" type="ORF">E7101_04425</name>
</gene>
<dbReference type="InterPro" id="IPR012944">
    <property type="entry name" value="SusD_RagB_dom"/>
</dbReference>
<dbReference type="InterPro" id="IPR011990">
    <property type="entry name" value="TPR-like_helical_dom_sf"/>
</dbReference>
<evidence type="ECO:0000256" key="3">
    <source>
        <dbReference type="ARBA" id="ARBA00022729"/>
    </source>
</evidence>
<keyword evidence="4" id="KW-0472">Membrane</keyword>
<evidence type="ECO:0000256" key="1">
    <source>
        <dbReference type="ARBA" id="ARBA00004442"/>
    </source>
</evidence>
<feature type="signal peptide" evidence="6">
    <location>
        <begin position="1"/>
        <end position="20"/>
    </location>
</feature>
<feature type="domain" description="RagB/SusD" evidence="7">
    <location>
        <begin position="365"/>
        <end position="661"/>
    </location>
</feature>
<comment type="subcellular location">
    <subcellularLocation>
        <location evidence="1">Cell outer membrane</location>
    </subcellularLocation>
</comment>
<evidence type="ECO:0000259" key="8">
    <source>
        <dbReference type="Pfam" id="PF14322"/>
    </source>
</evidence>
<evidence type="ECO:0000259" key="7">
    <source>
        <dbReference type="Pfam" id="PF07980"/>
    </source>
</evidence>
<evidence type="ECO:0000313" key="9">
    <source>
        <dbReference type="EMBL" id="MBE6270177.1"/>
    </source>
</evidence>
<dbReference type="Proteomes" id="UP000806522">
    <property type="component" value="Unassembled WGS sequence"/>
</dbReference>
<accession>A0A9D5P1C0</accession>
<dbReference type="InterPro" id="IPR033985">
    <property type="entry name" value="SusD-like_N"/>
</dbReference>
<evidence type="ECO:0000256" key="5">
    <source>
        <dbReference type="ARBA" id="ARBA00023237"/>
    </source>
</evidence>
<organism evidence="9 10">
    <name type="scientific">Xylanibacter ruminicola</name>
    <name type="common">Prevotella ruminicola</name>
    <dbReference type="NCBI Taxonomy" id="839"/>
    <lineage>
        <taxon>Bacteria</taxon>
        <taxon>Pseudomonadati</taxon>
        <taxon>Bacteroidota</taxon>
        <taxon>Bacteroidia</taxon>
        <taxon>Bacteroidales</taxon>
        <taxon>Prevotellaceae</taxon>
        <taxon>Xylanibacter</taxon>
    </lineage>
</organism>
<dbReference type="Pfam" id="PF07980">
    <property type="entry name" value="SusD_RagB"/>
    <property type="match status" value="1"/>
</dbReference>
<dbReference type="CDD" id="cd08977">
    <property type="entry name" value="SusD"/>
    <property type="match status" value="1"/>
</dbReference>
<dbReference type="SUPFAM" id="SSF48452">
    <property type="entry name" value="TPR-like"/>
    <property type="match status" value="1"/>
</dbReference>
<comment type="similarity">
    <text evidence="2">Belongs to the SusD family.</text>
</comment>
<comment type="caution">
    <text evidence="9">The sequence shown here is derived from an EMBL/GenBank/DDBJ whole genome shotgun (WGS) entry which is preliminary data.</text>
</comment>
<dbReference type="Gene3D" id="1.25.40.390">
    <property type="match status" value="1"/>
</dbReference>
<evidence type="ECO:0000256" key="4">
    <source>
        <dbReference type="ARBA" id="ARBA00023136"/>
    </source>
</evidence>
<evidence type="ECO:0000256" key="2">
    <source>
        <dbReference type="ARBA" id="ARBA00006275"/>
    </source>
</evidence>
<dbReference type="AlphaFoldDB" id="A0A9D5P1C0"/>
<feature type="domain" description="SusD-like N-terminal" evidence="8">
    <location>
        <begin position="21"/>
        <end position="225"/>
    </location>
</feature>
<name>A0A9D5P1C0_XYLRU</name>
<proteinExistence type="inferred from homology"/>
<keyword evidence="3 6" id="KW-0732">Signal</keyword>
<dbReference type="PROSITE" id="PS51257">
    <property type="entry name" value="PROKAR_LIPOPROTEIN"/>
    <property type="match status" value="1"/>
</dbReference>
<feature type="chain" id="PRO_5038701768" evidence="6">
    <location>
        <begin position="21"/>
        <end position="661"/>
    </location>
</feature>
<sequence>MKKKNIIIAGLALMGLTACSDYLEVDSPSSVNDEYVFSNTDEANSLLNGVYEAVSSNNTYGNAFLTTYNLNSDVEFTTSSQESQTAAHNEYKLFDAEADASGLTSMWNQVYLTIERANNFINAAEKSKIYGDENLNQMIGEAKCIRAMSYLDAVILFGDIPFSFTRTIDASNLVMPISDRDEILTALINDLKVAAPKMKLSSEITEGIERCSKEFAWALIARIALYRGGYSLHPNTSNPSDVGEMKRATDYQEYYQIAKTYCDSVIKAGTHSLTNDWYNVFIDECNYKVNNSDDPIFEIPFTMNVNGNIGYVHGPKGSAIAAGGTEAPNYWGTSNGSVGLNAFFRFSYDSQDVRRNAIGYWSYDGYGTPTVLAGYNNYCNKWSKFWDEGHRQGITSSNNTGINFPYMRYADVLLMFAEAENELNGPTDAAKNALKQVRERAFRGAANKSAMVDTYVDAAGSKEAFFELIFNERAWEFAGEGLRWKDLVRWNRYAEVVFKTFWTYYGKATDDYTYDIDDKFDSYPTDFYYKVVSNPGDGSYPNKMLDVLEFFKYESDTLTIDNLWENFGLNGKYMPSTTGADAWKQGTWFSWQNDDGARPEVRCSLRGYIYINVEGTKIPASMPELSAGMDYSTLPPVRYILPIPQDAVTRSNGLYKNYYGY</sequence>